<feature type="transmembrane region" description="Helical" evidence="1">
    <location>
        <begin position="90"/>
        <end position="111"/>
    </location>
</feature>
<feature type="transmembrane region" description="Helical" evidence="1">
    <location>
        <begin position="28"/>
        <end position="47"/>
    </location>
</feature>
<dbReference type="EMBL" id="JX649876">
    <property type="protein sequence ID" value="AGC71570.1"/>
    <property type="molecule type" value="Genomic_DNA"/>
</dbReference>
<keyword evidence="1" id="KW-0812">Transmembrane</keyword>
<dbReference type="AlphaFoldDB" id="L7VZH9"/>
<accession>L7VZH9</accession>
<evidence type="ECO:0000313" key="2">
    <source>
        <dbReference type="EMBL" id="AGC71570.1"/>
    </source>
</evidence>
<evidence type="ECO:0000256" key="1">
    <source>
        <dbReference type="SAM" id="Phobius"/>
    </source>
</evidence>
<keyword evidence="1" id="KW-1133">Transmembrane helix</keyword>
<feature type="transmembrane region" description="Helical" evidence="1">
    <location>
        <begin position="54"/>
        <end position="78"/>
    </location>
</feature>
<reference evidence="2" key="1">
    <citation type="submission" date="2012-09" db="EMBL/GenBank/DDBJ databases">
        <title>Metagenomic Characterization of a Microbial Community in Wastewater Detects High Levels of Antibiotic Resistance.</title>
        <authorList>
            <person name="Abrams M."/>
            <person name="Caldwell A."/>
            <person name="Vandaei E."/>
            <person name="Lee W."/>
            <person name="Perrott J."/>
            <person name="Khan S.Y."/>
            <person name="Ta J."/>
            <person name="Romero D."/>
            <person name="Nguyen V."/>
            <person name="Pourmand N."/>
            <person name="Ouverney C.C."/>
        </authorList>
    </citation>
    <scope>NUCLEOTIDE SEQUENCE</scope>
</reference>
<dbReference type="PANTHER" id="PTHR37309">
    <property type="entry name" value="SLR0284 PROTEIN"/>
    <property type="match status" value="1"/>
</dbReference>
<sequence length="114" mass="12493">MRLLVRIALNGLGLWAAAKFLPGIHYEGGLLYLLLAGFVLGAVNLLVKPIVTILSLPFVVLTLGLFFIVINGLMVWLVDYLLAGFRVDSFLWAMAGGLFLAAFNIVLRALFDKE</sequence>
<name>L7VZH9_9BACT</name>
<dbReference type="Pfam" id="PF04020">
    <property type="entry name" value="Phage_holin_4_2"/>
    <property type="match status" value="1"/>
</dbReference>
<organism evidence="2">
    <name type="scientific">uncultured bacterium A1Q1_fos_517</name>
    <dbReference type="NCBI Taxonomy" id="1256582"/>
    <lineage>
        <taxon>Bacteria</taxon>
        <taxon>environmental samples</taxon>
    </lineage>
</organism>
<protein>
    <submittedName>
        <fullName evidence="2">Membrane protein</fullName>
    </submittedName>
</protein>
<proteinExistence type="predicted"/>
<keyword evidence="1" id="KW-0472">Membrane</keyword>
<dbReference type="PANTHER" id="PTHR37309:SF1">
    <property type="entry name" value="SLR0284 PROTEIN"/>
    <property type="match status" value="1"/>
</dbReference>
<dbReference type="InterPro" id="IPR007165">
    <property type="entry name" value="Phage_holin_4_2"/>
</dbReference>